<feature type="transmembrane region" description="Helical" evidence="1">
    <location>
        <begin position="48"/>
        <end position="69"/>
    </location>
</feature>
<keyword evidence="1" id="KW-1133">Transmembrane helix</keyword>
<keyword evidence="1" id="KW-0812">Transmembrane</keyword>
<evidence type="ECO:0000256" key="1">
    <source>
        <dbReference type="SAM" id="Phobius"/>
    </source>
</evidence>
<keyword evidence="3" id="KW-1185">Reference proteome</keyword>
<accession>A0AA87ZL14</accession>
<name>A0AA87ZL14_FICCA</name>
<sequence length="70" mass="7698">MNPDPTQSEIGTEVLILLSSLPPHHSPAGTSTIDAGSPPDFRHLRRHLVLLLLLLRFSVVRLVFAFSTVL</sequence>
<keyword evidence="1" id="KW-0472">Membrane</keyword>
<evidence type="ECO:0000313" key="3">
    <source>
        <dbReference type="Proteomes" id="UP001187192"/>
    </source>
</evidence>
<dbReference type="EMBL" id="BTGU01000006">
    <property type="protein sequence ID" value="GMN36397.1"/>
    <property type="molecule type" value="Genomic_DNA"/>
</dbReference>
<dbReference type="Proteomes" id="UP001187192">
    <property type="component" value="Unassembled WGS sequence"/>
</dbReference>
<organism evidence="2 3">
    <name type="scientific">Ficus carica</name>
    <name type="common">Common fig</name>
    <dbReference type="NCBI Taxonomy" id="3494"/>
    <lineage>
        <taxon>Eukaryota</taxon>
        <taxon>Viridiplantae</taxon>
        <taxon>Streptophyta</taxon>
        <taxon>Embryophyta</taxon>
        <taxon>Tracheophyta</taxon>
        <taxon>Spermatophyta</taxon>
        <taxon>Magnoliopsida</taxon>
        <taxon>eudicotyledons</taxon>
        <taxon>Gunneridae</taxon>
        <taxon>Pentapetalae</taxon>
        <taxon>rosids</taxon>
        <taxon>fabids</taxon>
        <taxon>Rosales</taxon>
        <taxon>Moraceae</taxon>
        <taxon>Ficeae</taxon>
        <taxon>Ficus</taxon>
    </lineage>
</organism>
<comment type="caution">
    <text evidence="2">The sequence shown here is derived from an EMBL/GenBank/DDBJ whole genome shotgun (WGS) entry which is preliminary data.</text>
</comment>
<reference evidence="2" key="1">
    <citation type="submission" date="2023-07" db="EMBL/GenBank/DDBJ databases">
        <title>draft genome sequence of fig (Ficus carica).</title>
        <authorList>
            <person name="Takahashi T."/>
            <person name="Nishimura K."/>
        </authorList>
    </citation>
    <scope>NUCLEOTIDE SEQUENCE</scope>
</reference>
<gene>
    <name evidence="2" type="ORF">TIFTF001_005997</name>
</gene>
<evidence type="ECO:0000313" key="2">
    <source>
        <dbReference type="EMBL" id="GMN36397.1"/>
    </source>
</evidence>
<proteinExistence type="predicted"/>
<dbReference type="AlphaFoldDB" id="A0AA87ZL14"/>
<protein>
    <submittedName>
        <fullName evidence="2">Uncharacterized protein</fullName>
    </submittedName>
</protein>